<evidence type="ECO:0000313" key="5">
    <source>
        <dbReference type="EMBL" id="WVW84496.1"/>
    </source>
</evidence>
<dbReference type="Proteomes" id="UP000092730">
    <property type="component" value="Chromosome 5"/>
</dbReference>
<reference evidence="4" key="1">
    <citation type="submission" date="2013-07" db="EMBL/GenBank/DDBJ databases">
        <title>The Genome Sequence of Cryptococcus bestiolae CBS10118.</title>
        <authorList>
            <consortium name="The Broad Institute Genome Sequencing Platform"/>
            <person name="Cuomo C."/>
            <person name="Litvintseva A."/>
            <person name="Chen Y."/>
            <person name="Heitman J."/>
            <person name="Sun S."/>
            <person name="Springer D."/>
            <person name="Dromer F."/>
            <person name="Young S.K."/>
            <person name="Zeng Q."/>
            <person name="Gargeya S."/>
            <person name="Fitzgerald M."/>
            <person name="Abouelleil A."/>
            <person name="Alvarado L."/>
            <person name="Berlin A.M."/>
            <person name="Chapman S.B."/>
            <person name="Dewar J."/>
            <person name="Goldberg J."/>
            <person name="Griggs A."/>
            <person name="Gujja S."/>
            <person name="Hansen M."/>
            <person name="Howarth C."/>
            <person name="Imamovic A."/>
            <person name="Larimer J."/>
            <person name="McCowan C."/>
            <person name="Murphy C."/>
            <person name="Pearson M."/>
            <person name="Priest M."/>
            <person name="Roberts A."/>
            <person name="Saif S."/>
            <person name="Shea T."/>
            <person name="Sykes S."/>
            <person name="Wortman J."/>
            <person name="Nusbaum C."/>
            <person name="Birren B."/>
        </authorList>
    </citation>
    <scope>NUCLEOTIDE SEQUENCE [LARGE SCALE GENOMIC DNA]</scope>
    <source>
        <strain evidence="4">CBS 10118</strain>
    </source>
</reference>
<feature type="domain" description="HIT-type" evidence="3">
    <location>
        <begin position="12"/>
        <end position="50"/>
    </location>
</feature>
<dbReference type="OrthoDB" id="18412at2759"/>
<proteinExistence type="predicted"/>
<keyword evidence="1" id="KW-0479">Metal-binding</keyword>
<dbReference type="Gene3D" id="3.30.60.190">
    <property type="match status" value="1"/>
</dbReference>
<evidence type="ECO:0000256" key="1">
    <source>
        <dbReference type="PROSITE-ProRule" id="PRU00453"/>
    </source>
</evidence>
<evidence type="ECO:0000259" key="3">
    <source>
        <dbReference type="PROSITE" id="PS51083"/>
    </source>
</evidence>
<reference evidence="5" key="2">
    <citation type="submission" date="2013-07" db="EMBL/GenBank/DDBJ databases">
        <authorList>
            <consortium name="The Broad Institute Genome Sequencing Platform"/>
            <person name="Cuomo C."/>
            <person name="Litvintseva A."/>
            <person name="Chen Y."/>
            <person name="Heitman J."/>
            <person name="Sun S."/>
            <person name="Springer D."/>
            <person name="Dromer F."/>
            <person name="Young S.K."/>
            <person name="Zeng Q."/>
            <person name="Gargeya S."/>
            <person name="Fitzgerald M."/>
            <person name="Abouelleil A."/>
            <person name="Alvarado L."/>
            <person name="Berlin A.M."/>
            <person name="Chapman S.B."/>
            <person name="Dewar J."/>
            <person name="Goldberg J."/>
            <person name="Griggs A."/>
            <person name="Gujja S."/>
            <person name="Hansen M."/>
            <person name="Howarth C."/>
            <person name="Imamovic A."/>
            <person name="Larimer J."/>
            <person name="McCowan C."/>
            <person name="Murphy C."/>
            <person name="Pearson M."/>
            <person name="Priest M."/>
            <person name="Roberts A."/>
            <person name="Saif S."/>
            <person name="Shea T."/>
            <person name="Sykes S."/>
            <person name="Wortman J."/>
            <person name="Nusbaum C."/>
            <person name="Birren B."/>
        </authorList>
    </citation>
    <scope>NUCLEOTIDE SEQUENCE</scope>
    <source>
        <strain evidence="5">CBS 10118</strain>
    </source>
</reference>
<keyword evidence="1" id="KW-0862">Zinc</keyword>
<reference evidence="4" key="3">
    <citation type="submission" date="2014-01" db="EMBL/GenBank/DDBJ databases">
        <title>Evolution of pathogenesis and genome organization in the Tremellales.</title>
        <authorList>
            <person name="Cuomo C."/>
            <person name="Litvintseva A."/>
            <person name="Heitman J."/>
            <person name="Chen Y."/>
            <person name="Sun S."/>
            <person name="Springer D."/>
            <person name="Dromer F."/>
            <person name="Young S."/>
            <person name="Zeng Q."/>
            <person name="Chapman S."/>
            <person name="Gujja S."/>
            <person name="Saif S."/>
            <person name="Birren B."/>
        </authorList>
    </citation>
    <scope>NUCLEOTIDE SEQUENCE</scope>
    <source>
        <strain evidence="4">CBS 10118</strain>
    </source>
</reference>
<evidence type="ECO:0000256" key="2">
    <source>
        <dbReference type="SAM" id="MobiDB-lite"/>
    </source>
</evidence>
<evidence type="ECO:0000313" key="6">
    <source>
        <dbReference type="Proteomes" id="UP000092730"/>
    </source>
</evidence>
<dbReference type="AlphaFoldDB" id="A0A1B9G158"/>
<dbReference type="Pfam" id="PF04438">
    <property type="entry name" value="zf-HIT"/>
    <property type="match status" value="1"/>
</dbReference>
<protein>
    <recommendedName>
        <fullName evidence="3">HIT-type domain-containing protein</fullName>
    </recommendedName>
</protein>
<dbReference type="PROSITE" id="PS00028">
    <property type="entry name" value="ZINC_FINGER_C2H2_1"/>
    <property type="match status" value="1"/>
</dbReference>
<gene>
    <name evidence="4" type="ORF">I302_06211</name>
    <name evidence="5" type="ORF">I302_106530</name>
</gene>
<dbReference type="CDD" id="cd23024">
    <property type="entry name" value="zf-HIT_ZNHIT2-3"/>
    <property type="match status" value="1"/>
</dbReference>
<dbReference type="VEuPathDB" id="FungiDB:I302_06211"/>
<feature type="region of interest" description="Disordered" evidence="2">
    <location>
        <begin position="92"/>
        <end position="111"/>
    </location>
</feature>
<dbReference type="STRING" id="1296100.A0A1B9G158"/>
<feature type="region of interest" description="Disordered" evidence="2">
    <location>
        <begin position="47"/>
        <end position="86"/>
    </location>
</feature>
<keyword evidence="1" id="KW-0863">Zinc-finger</keyword>
<dbReference type="RefSeq" id="XP_019045820.1">
    <property type="nucleotide sequence ID" value="XM_019192823.1"/>
</dbReference>
<name>A0A1B9G158_9TREE</name>
<dbReference type="SUPFAM" id="SSF144232">
    <property type="entry name" value="HIT/MYND zinc finger-like"/>
    <property type="match status" value="1"/>
</dbReference>
<dbReference type="EMBL" id="KI894022">
    <property type="protein sequence ID" value="OCF24750.1"/>
    <property type="molecule type" value="Genomic_DNA"/>
</dbReference>
<dbReference type="EMBL" id="CP144545">
    <property type="protein sequence ID" value="WVW84496.1"/>
    <property type="molecule type" value="Genomic_DNA"/>
</dbReference>
<organism evidence="4">
    <name type="scientific">Kwoniella bestiolae CBS 10118</name>
    <dbReference type="NCBI Taxonomy" id="1296100"/>
    <lineage>
        <taxon>Eukaryota</taxon>
        <taxon>Fungi</taxon>
        <taxon>Dikarya</taxon>
        <taxon>Basidiomycota</taxon>
        <taxon>Agaricomycotina</taxon>
        <taxon>Tremellomycetes</taxon>
        <taxon>Tremellales</taxon>
        <taxon>Cryptococcaceae</taxon>
        <taxon>Kwoniella</taxon>
    </lineage>
</organism>
<accession>A0A1B9G158</accession>
<dbReference type="GeneID" id="30210610"/>
<dbReference type="KEGG" id="kbi:30210610"/>
<dbReference type="PROSITE" id="PS51083">
    <property type="entry name" value="ZF_HIT"/>
    <property type="match status" value="1"/>
</dbReference>
<dbReference type="InterPro" id="IPR013087">
    <property type="entry name" value="Znf_C2H2_type"/>
</dbReference>
<sequence>MGPKRTNDTSQCQICKDQISKYKCPACPIRYCSVKCYKEHKLIHEDPSKSQIIPQDTSAPTREVSLNEQPNTTDIESAQPNDDDTPHLKPLTSLLWPPEPDSSIFTDPLQREDPKPLRREELLRIATSPTLRNLLSNPLLPRLLHTLDSLPSKSRHTALSKLLGLDPTSLSSAEGITQSFLAGRDSPPPLDELLSTIANQGDSEDKVGLVEGKAGWYIQSKGGERIWIGDEEKRVMRAFAGVVCNAIDGGDNAAGEVEWGQGGLEWEF</sequence>
<feature type="compositionally biased region" description="Polar residues" evidence="2">
    <location>
        <begin position="49"/>
        <end position="80"/>
    </location>
</feature>
<keyword evidence="6" id="KW-1185">Reference proteome</keyword>
<dbReference type="InterPro" id="IPR007529">
    <property type="entry name" value="Znf_HIT"/>
</dbReference>
<evidence type="ECO:0000313" key="4">
    <source>
        <dbReference type="EMBL" id="OCF24750.1"/>
    </source>
</evidence>
<dbReference type="GO" id="GO:0008270">
    <property type="term" value="F:zinc ion binding"/>
    <property type="evidence" value="ECO:0007669"/>
    <property type="project" value="UniProtKB-UniRule"/>
</dbReference>
<reference evidence="5" key="4">
    <citation type="submission" date="2024-02" db="EMBL/GenBank/DDBJ databases">
        <title>Comparative genomics of Cryptococcus and Kwoniella reveals pathogenesis evolution and contrasting modes of karyotype evolution via chromosome fusion or intercentromeric recombination.</title>
        <authorList>
            <person name="Coelho M.A."/>
            <person name="David-Palma M."/>
            <person name="Shea T."/>
            <person name="Bowers K."/>
            <person name="McGinley-Smith S."/>
            <person name="Mohammad A.W."/>
            <person name="Gnirke A."/>
            <person name="Yurkov A.M."/>
            <person name="Nowrousian M."/>
            <person name="Sun S."/>
            <person name="Cuomo C.A."/>
            <person name="Heitman J."/>
        </authorList>
    </citation>
    <scope>NUCLEOTIDE SEQUENCE</scope>
    <source>
        <strain evidence="5">CBS 10118</strain>
    </source>
</reference>